<sequence>CPVPGRHKPNGTHYYPALTKPVNYRMPGCDHPDIPFTLATVSSSALYLSNLEFLLKSPNETQYKKWRLETGIAKPTIFLGFDAKQIIGVPGCFGSD</sequence>
<evidence type="ECO:0000313" key="1">
    <source>
        <dbReference type="EMBL" id="KJA12548.1"/>
    </source>
</evidence>
<feature type="non-terminal residue" evidence="1">
    <location>
        <position position="1"/>
    </location>
</feature>
<proteinExistence type="predicted"/>
<gene>
    <name evidence="1" type="ORF">HYPSUDRAFT_116812</name>
</gene>
<dbReference type="STRING" id="945553.A0A0D2LP11"/>
<dbReference type="EMBL" id="KN818160">
    <property type="protein sequence ID" value="KJA12548.1"/>
    <property type="molecule type" value="Genomic_DNA"/>
</dbReference>
<reference evidence="2" key="1">
    <citation type="submission" date="2014-04" db="EMBL/GenBank/DDBJ databases">
        <title>Evolutionary Origins and Diversification of the Mycorrhizal Mutualists.</title>
        <authorList>
            <consortium name="DOE Joint Genome Institute"/>
            <consortium name="Mycorrhizal Genomics Consortium"/>
            <person name="Kohler A."/>
            <person name="Kuo A."/>
            <person name="Nagy L.G."/>
            <person name="Floudas D."/>
            <person name="Copeland A."/>
            <person name="Barry K.W."/>
            <person name="Cichocki N."/>
            <person name="Veneault-Fourrey C."/>
            <person name="LaButti K."/>
            <person name="Lindquist E.A."/>
            <person name="Lipzen A."/>
            <person name="Lundell T."/>
            <person name="Morin E."/>
            <person name="Murat C."/>
            <person name="Riley R."/>
            <person name="Ohm R."/>
            <person name="Sun H."/>
            <person name="Tunlid A."/>
            <person name="Henrissat B."/>
            <person name="Grigoriev I.V."/>
            <person name="Hibbett D.S."/>
            <person name="Martin F."/>
        </authorList>
    </citation>
    <scope>NUCLEOTIDE SEQUENCE [LARGE SCALE GENOMIC DNA]</scope>
    <source>
        <strain evidence="2">FD-334 SS-4</strain>
    </source>
</reference>
<name>A0A0D2LP11_HYPSF</name>
<organism evidence="1 2">
    <name type="scientific">Hypholoma sublateritium (strain FD-334 SS-4)</name>
    <dbReference type="NCBI Taxonomy" id="945553"/>
    <lineage>
        <taxon>Eukaryota</taxon>
        <taxon>Fungi</taxon>
        <taxon>Dikarya</taxon>
        <taxon>Basidiomycota</taxon>
        <taxon>Agaricomycotina</taxon>
        <taxon>Agaricomycetes</taxon>
        <taxon>Agaricomycetidae</taxon>
        <taxon>Agaricales</taxon>
        <taxon>Agaricineae</taxon>
        <taxon>Strophariaceae</taxon>
        <taxon>Hypholoma</taxon>
    </lineage>
</organism>
<accession>A0A0D2LP11</accession>
<dbReference type="AlphaFoldDB" id="A0A0D2LP11"/>
<evidence type="ECO:0000313" key="2">
    <source>
        <dbReference type="Proteomes" id="UP000054270"/>
    </source>
</evidence>
<protein>
    <submittedName>
        <fullName evidence="1">Uncharacterized protein</fullName>
    </submittedName>
</protein>
<dbReference type="Proteomes" id="UP000054270">
    <property type="component" value="Unassembled WGS sequence"/>
</dbReference>
<dbReference type="OrthoDB" id="2669721at2759"/>
<keyword evidence="2" id="KW-1185">Reference proteome</keyword>
<feature type="non-terminal residue" evidence="1">
    <location>
        <position position="96"/>
    </location>
</feature>